<feature type="domain" description="FHA" evidence="1">
    <location>
        <begin position="83"/>
        <end position="132"/>
    </location>
</feature>
<evidence type="ECO:0000313" key="2">
    <source>
        <dbReference type="EMBL" id="CAB4764484.1"/>
    </source>
</evidence>
<dbReference type="InterPro" id="IPR050923">
    <property type="entry name" value="Cell_Proc_Reg/RNA_Proc"/>
</dbReference>
<dbReference type="InterPro" id="IPR000253">
    <property type="entry name" value="FHA_dom"/>
</dbReference>
<evidence type="ECO:0000259" key="1">
    <source>
        <dbReference type="PROSITE" id="PS50006"/>
    </source>
</evidence>
<protein>
    <submittedName>
        <fullName evidence="2">Unannotated protein</fullName>
    </submittedName>
</protein>
<dbReference type="Gene3D" id="2.60.200.20">
    <property type="match status" value="1"/>
</dbReference>
<dbReference type="SUPFAM" id="SSF49879">
    <property type="entry name" value="SMAD/FHA domain"/>
    <property type="match status" value="1"/>
</dbReference>
<organism evidence="2">
    <name type="scientific">freshwater metagenome</name>
    <dbReference type="NCBI Taxonomy" id="449393"/>
    <lineage>
        <taxon>unclassified sequences</taxon>
        <taxon>metagenomes</taxon>
        <taxon>ecological metagenomes</taxon>
    </lineage>
</organism>
<dbReference type="Pfam" id="PF00498">
    <property type="entry name" value="FHA"/>
    <property type="match status" value="1"/>
</dbReference>
<name>A0A6J6UYU0_9ZZZZ</name>
<dbReference type="AlphaFoldDB" id="A0A6J6UYU0"/>
<gene>
    <name evidence="2" type="ORF">UFOPK2894_00113</name>
</gene>
<accession>A0A6J6UYU0</accession>
<dbReference type="SMART" id="SM00240">
    <property type="entry name" value="FHA"/>
    <property type="match status" value="1"/>
</dbReference>
<dbReference type="PANTHER" id="PTHR23308">
    <property type="entry name" value="NUCLEAR INHIBITOR OF PROTEIN PHOSPHATASE-1"/>
    <property type="match status" value="1"/>
</dbReference>
<sequence length="158" mass="17125">MRCTTCGAEESTSCTCANELTTTLNLNRAHTPTPVGGTLHSYDENLSDEERTVVRSLSPQSAVLIIQRGPSSGSRFLLNSDSASVGRHPDSSIFLDDISVSRKHAILNRQESGFSISDIGSLNGTYVNGDRVEKVALHSGDEVRIGKYRLIYFTGDMS</sequence>
<dbReference type="PROSITE" id="PS50006">
    <property type="entry name" value="FHA_DOMAIN"/>
    <property type="match status" value="1"/>
</dbReference>
<proteinExistence type="predicted"/>
<dbReference type="InterPro" id="IPR008984">
    <property type="entry name" value="SMAD_FHA_dom_sf"/>
</dbReference>
<reference evidence="2" key="1">
    <citation type="submission" date="2020-05" db="EMBL/GenBank/DDBJ databases">
        <authorList>
            <person name="Chiriac C."/>
            <person name="Salcher M."/>
            <person name="Ghai R."/>
            <person name="Kavagutti S V."/>
        </authorList>
    </citation>
    <scope>NUCLEOTIDE SEQUENCE</scope>
</reference>
<dbReference type="EMBL" id="CAEZZQ010000004">
    <property type="protein sequence ID" value="CAB4764484.1"/>
    <property type="molecule type" value="Genomic_DNA"/>
</dbReference>